<accession>A0ABT9DSQ1</accession>
<gene>
    <name evidence="2" type="ORF">Q7A36_01155</name>
</gene>
<reference evidence="2 3" key="1">
    <citation type="submission" date="2023-08" db="EMBL/GenBank/DDBJ databases">
        <title>The draft genome sequence of Paracraurococcus sp. LOR1-02.</title>
        <authorList>
            <person name="Kingkaew E."/>
            <person name="Tanasupawat S."/>
        </authorList>
    </citation>
    <scope>NUCLEOTIDE SEQUENCE [LARGE SCALE GENOMIC DNA]</scope>
    <source>
        <strain evidence="2 3">LOR1-02</strain>
    </source>
</reference>
<sequence>MRSILTAAALCLAILAGCGPGGLRAGAQYSGMPDTLIGDPQRNRVTGTISTDGTVWSRQQGYLTTPRGY</sequence>
<name>A0ABT9DSQ1_9PROT</name>
<evidence type="ECO:0000256" key="1">
    <source>
        <dbReference type="SAM" id="SignalP"/>
    </source>
</evidence>
<protein>
    <recommendedName>
        <fullName evidence="4">Rare lipoprotein A</fullName>
    </recommendedName>
</protein>
<dbReference type="RefSeq" id="WP_305101799.1">
    <property type="nucleotide sequence ID" value="NZ_JAUTWS010000001.1"/>
</dbReference>
<feature type="signal peptide" evidence="1">
    <location>
        <begin position="1"/>
        <end position="25"/>
    </location>
</feature>
<evidence type="ECO:0000313" key="3">
    <source>
        <dbReference type="Proteomes" id="UP001243009"/>
    </source>
</evidence>
<keyword evidence="3" id="KW-1185">Reference proteome</keyword>
<dbReference type="EMBL" id="JAUTWS010000001">
    <property type="protein sequence ID" value="MDO9706929.1"/>
    <property type="molecule type" value="Genomic_DNA"/>
</dbReference>
<evidence type="ECO:0008006" key="4">
    <source>
        <dbReference type="Google" id="ProtNLM"/>
    </source>
</evidence>
<evidence type="ECO:0000313" key="2">
    <source>
        <dbReference type="EMBL" id="MDO9706929.1"/>
    </source>
</evidence>
<comment type="caution">
    <text evidence="2">The sequence shown here is derived from an EMBL/GenBank/DDBJ whole genome shotgun (WGS) entry which is preliminary data.</text>
</comment>
<organism evidence="2 3">
    <name type="scientific">Paracraurococcus lichenis</name>
    <dbReference type="NCBI Taxonomy" id="3064888"/>
    <lineage>
        <taxon>Bacteria</taxon>
        <taxon>Pseudomonadati</taxon>
        <taxon>Pseudomonadota</taxon>
        <taxon>Alphaproteobacteria</taxon>
        <taxon>Acetobacterales</taxon>
        <taxon>Roseomonadaceae</taxon>
        <taxon>Paracraurococcus</taxon>
    </lineage>
</organism>
<dbReference type="Proteomes" id="UP001243009">
    <property type="component" value="Unassembled WGS sequence"/>
</dbReference>
<proteinExistence type="predicted"/>
<feature type="chain" id="PRO_5045370277" description="Rare lipoprotein A" evidence="1">
    <location>
        <begin position="26"/>
        <end position="69"/>
    </location>
</feature>
<dbReference type="PROSITE" id="PS51257">
    <property type="entry name" value="PROKAR_LIPOPROTEIN"/>
    <property type="match status" value="1"/>
</dbReference>
<keyword evidence="1" id="KW-0732">Signal</keyword>